<organism evidence="2">
    <name type="scientific">Serratia marcescens</name>
    <dbReference type="NCBI Taxonomy" id="615"/>
    <lineage>
        <taxon>Bacteria</taxon>
        <taxon>Pseudomonadati</taxon>
        <taxon>Pseudomonadota</taxon>
        <taxon>Gammaproteobacteria</taxon>
        <taxon>Enterobacterales</taxon>
        <taxon>Yersiniaceae</taxon>
        <taxon>Serratia</taxon>
    </lineage>
</organism>
<keyword evidence="1" id="KW-0732">Signal</keyword>
<reference evidence="2" key="1">
    <citation type="submission" date="2016-05" db="EMBL/GenBank/DDBJ databases">
        <authorList>
            <person name="Cock P.J.A."/>
            <person name="Cock P.J.A."/>
        </authorList>
    </citation>
    <scope>NUCLEOTIDE SEQUENCE</scope>
    <source>
        <strain evidence="2">PWN146_assembly</strain>
    </source>
</reference>
<name>A0A1C3HB41_SERMA</name>
<evidence type="ECO:0008006" key="3">
    <source>
        <dbReference type="Google" id="ProtNLM"/>
    </source>
</evidence>
<protein>
    <recommendedName>
        <fullName evidence="3">DUF5666 domain-containing protein</fullName>
    </recommendedName>
</protein>
<proteinExistence type="predicted"/>
<dbReference type="EMBL" id="LT575490">
    <property type="protein sequence ID" value="SAY42273.1"/>
    <property type="molecule type" value="Genomic_DNA"/>
</dbReference>
<dbReference type="AlphaFoldDB" id="A0A1C3HB41"/>
<feature type="chain" id="PRO_5008675108" description="DUF5666 domain-containing protein" evidence="1">
    <location>
        <begin position="25"/>
        <end position="208"/>
    </location>
</feature>
<feature type="signal peptide" evidence="1">
    <location>
        <begin position="1"/>
        <end position="24"/>
    </location>
</feature>
<evidence type="ECO:0000256" key="1">
    <source>
        <dbReference type="SAM" id="SignalP"/>
    </source>
</evidence>
<accession>A0A1C3HB41</accession>
<gene>
    <name evidence="2" type="ORF">PWN146_00951</name>
</gene>
<sequence>MITRHRIAGLLLSTLLLSSGLAAAAQTPGKVIAPLRGTISQVTDGNLQLTDRKGETLSVKLNDQTKVLSVSKATLDDIKPDSFIGTAAVPQPDGTLKALEVHVFAASLRGTGEGHSAWESADGKVDTMTNGTVGKLVKSNGRTLTVTYGNQQKTVVVPEDVPIVTLDPGDLSLLKPGVHIVLFSAVNDKGERIATRISAGKDGTVPPM</sequence>
<evidence type="ECO:0000313" key="2">
    <source>
        <dbReference type="EMBL" id="SAY42273.1"/>
    </source>
</evidence>